<dbReference type="Pfam" id="PF00544">
    <property type="entry name" value="Pectate_lyase_4"/>
    <property type="match status" value="1"/>
</dbReference>
<feature type="domain" description="Pectate lyase" evidence="4">
    <location>
        <begin position="127"/>
        <end position="331"/>
    </location>
</feature>
<dbReference type="PANTHER" id="PTHR31683">
    <property type="entry name" value="PECTATE LYASE 18-RELATED"/>
    <property type="match status" value="1"/>
</dbReference>
<evidence type="ECO:0000259" key="4">
    <source>
        <dbReference type="SMART" id="SM00656"/>
    </source>
</evidence>
<dbReference type="SUPFAM" id="SSF51126">
    <property type="entry name" value="Pectin lyase-like"/>
    <property type="match status" value="1"/>
</dbReference>
<proteinExistence type="inferred from homology"/>
<reference evidence="5 6" key="1">
    <citation type="submission" date="2021-02" db="EMBL/GenBank/DDBJ databases">
        <title>Niveibacterium changnyeongensis HC41.</title>
        <authorList>
            <person name="Kang M."/>
        </authorList>
    </citation>
    <scope>NUCLEOTIDE SEQUENCE [LARGE SCALE GENOMIC DNA]</scope>
    <source>
        <strain evidence="5 6">HC41</strain>
    </source>
</reference>
<evidence type="ECO:0000313" key="6">
    <source>
        <dbReference type="Proteomes" id="UP000663570"/>
    </source>
</evidence>
<organism evidence="5 6">
    <name type="scientific">Niveibacterium microcysteis</name>
    <dbReference type="NCBI Taxonomy" id="2811415"/>
    <lineage>
        <taxon>Bacteria</taxon>
        <taxon>Pseudomonadati</taxon>
        <taxon>Pseudomonadota</taxon>
        <taxon>Betaproteobacteria</taxon>
        <taxon>Rhodocyclales</taxon>
        <taxon>Rhodocyclaceae</taxon>
        <taxon>Niveibacterium</taxon>
    </lineage>
</organism>
<dbReference type="PANTHER" id="PTHR31683:SF18">
    <property type="entry name" value="PECTATE LYASE 21-RELATED"/>
    <property type="match status" value="1"/>
</dbReference>
<feature type="compositionally biased region" description="Gly residues" evidence="3">
    <location>
        <begin position="46"/>
        <end position="61"/>
    </location>
</feature>
<evidence type="ECO:0000256" key="3">
    <source>
        <dbReference type="SAM" id="MobiDB-lite"/>
    </source>
</evidence>
<comment type="subcellular location">
    <subcellularLocation>
        <location evidence="2">Secreted</location>
    </subcellularLocation>
</comment>
<dbReference type="InterPro" id="IPR012334">
    <property type="entry name" value="Pectin_lyas_fold"/>
</dbReference>
<feature type="region of interest" description="Disordered" evidence="3">
    <location>
        <begin position="1"/>
        <end position="61"/>
    </location>
</feature>
<keyword evidence="1 2" id="KW-0456">Lyase</keyword>
<evidence type="ECO:0000313" key="5">
    <source>
        <dbReference type="EMBL" id="QSI79321.1"/>
    </source>
</evidence>
<dbReference type="GO" id="GO:0016829">
    <property type="term" value="F:lyase activity"/>
    <property type="evidence" value="ECO:0007669"/>
    <property type="project" value="UniProtKB-KW"/>
</dbReference>
<dbReference type="EMBL" id="CP071060">
    <property type="protein sequence ID" value="QSI79321.1"/>
    <property type="molecule type" value="Genomic_DNA"/>
</dbReference>
<name>A0ABX7MDY8_9RHOO</name>
<dbReference type="Proteomes" id="UP000663570">
    <property type="component" value="Chromosome"/>
</dbReference>
<dbReference type="InterPro" id="IPR045032">
    <property type="entry name" value="PEL"/>
</dbReference>
<keyword evidence="2" id="KW-0119">Carbohydrate metabolism</keyword>
<dbReference type="Gene3D" id="2.160.20.10">
    <property type="entry name" value="Single-stranded right-handed beta-helix, Pectin lyase-like"/>
    <property type="match status" value="1"/>
</dbReference>
<comment type="similarity">
    <text evidence="2">Belongs to the polysaccharide lyase 1 family.</text>
</comment>
<feature type="compositionally biased region" description="Low complexity" evidence="3">
    <location>
        <begin position="14"/>
        <end position="45"/>
    </location>
</feature>
<evidence type="ECO:0000256" key="2">
    <source>
        <dbReference type="RuleBase" id="RU361173"/>
    </source>
</evidence>
<accession>A0ABX7MDY8</accession>
<dbReference type="InterPro" id="IPR011050">
    <property type="entry name" value="Pectin_lyase_fold/virulence"/>
</dbReference>
<dbReference type="SMART" id="SM00656">
    <property type="entry name" value="Amb_all"/>
    <property type="match status" value="1"/>
</dbReference>
<gene>
    <name evidence="5" type="ORF">JY500_20520</name>
</gene>
<sequence length="420" mass="42346">MAALAACGGGGDAGSTSDGSSAGSGSAGATNPGGSSSSGGTADAGSGSGNAGSGGSSSAGGGNANAGIAEAGAIGYGAATTGAGSSPLNLVSVASLAEAQAAIDSYQKAGGTNGLKITYTGAFNFASITDPCTQFKLSAQTLEIKGESNKPLRNISIIGADGSAANFGIHIVGSASNIIIRNMTIGLTPGGGDSDIVGVEGSSAGAPSNIWIDHNTFFTSLAECSGAGDTEFDGMLDFKKGATNVTVSYNYLHDHHKVSLNGYSDSDTAERLITFHHNVFENLGSRTPLQRAGYSHLFNNLFSSILTSGINVRMGGYSLIEGNYFENAKNPVTSRDSSELGYWELLNNNISGPGDFKTYGITWTSSDASPSKNADDWTTTKTFPREKLGYAYTAQSPACVKRGLKAVAGAGTGMATLSCN</sequence>
<protein>
    <submittedName>
        <fullName evidence="5">Polysaccharide lyase family 1 protein</fullName>
    </submittedName>
</protein>
<evidence type="ECO:0000256" key="1">
    <source>
        <dbReference type="ARBA" id="ARBA00023239"/>
    </source>
</evidence>
<dbReference type="InterPro" id="IPR002022">
    <property type="entry name" value="Pec_lyase"/>
</dbReference>
<keyword evidence="2" id="KW-0964">Secreted</keyword>
<keyword evidence="6" id="KW-1185">Reference proteome</keyword>
<keyword evidence="2" id="KW-0624">Polysaccharide degradation</keyword>